<dbReference type="Proteomes" id="UP001071230">
    <property type="component" value="Unassembled WGS sequence"/>
</dbReference>
<feature type="region of interest" description="Disordered" evidence="1">
    <location>
        <begin position="47"/>
        <end position="118"/>
    </location>
</feature>
<evidence type="ECO:0000256" key="1">
    <source>
        <dbReference type="SAM" id="MobiDB-lite"/>
    </source>
</evidence>
<sequence>MDFDQRKVVTLVGTLVLAGAVIAAGVYGPSAWKVLRSQSPKAAGDQVLIQNPPINGGGSAAGAAAGQGTQSAPNVQAPGNSNSGTSQQGTPGQSSPTATAPSADPNTQPQGDASGPRKYVAPDLKLIDLAPSIAGFFDPNNGGLSQTAETKAFSACWDIHQYVDGYLYGPTAGPQMNAQDIKKYIIFFKTVWDSQLKKEPGAAKAAVFCNYMDEMFNRGIDAFNSQDKVRIEEFHQEIHDMDEHLFRNNTNAKVYGATPFATKR</sequence>
<keyword evidence="4" id="KW-1185">Reference proteome</keyword>
<dbReference type="EMBL" id="LR746496">
    <property type="protein sequence ID" value="CAA7599640.1"/>
    <property type="molecule type" value="Genomic_DNA"/>
</dbReference>
<evidence type="ECO:0000313" key="4">
    <source>
        <dbReference type="Proteomes" id="UP001071230"/>
    </source>
</evidence>
<name>A0A8S0X2Z7_9FIRM</name>
<dbReference type="EMBL" id="CDGJ01000019">
    <property type="protein sequence ID" value="CEJ06192.1"/>
    <property type="molecule type" value="Genomic_DNA"/>
</dbReference>
<proteinExistence type="predicted"/>
<protein>
    <submittedName>
        <fullName evidence="2">Uncharacterized protein</fullName>
    </submittedName>
</protein>
<reference evidence="3" key="1">
    <citation type="submission" date="2014-11" db="EMBL/GenBank/DDBJ databases">
        <authorList>
            <person name="Hornung B.V."/>
        </authorList>
    </citation>
    <scope>NUCLEOTIDE SEQUENCE</scope>
    <source>
        <strain evidence="3">INE</strain>
    </source>
</reference>
<feature type="compositionally biased region" description="Low complexity" evidence="1">
    <location>
        <begin position="61"/>
        <end position="72"/>
    </location>
</feature>
<gene>
    <name evidence="2" type="ORF">DEACI_0266</name>
    <name evidence="3" type="ORF">DEACI_0638</name>
</gene>
<accession>A0A8S0X2Z7</accession>
<feature type="compositionally biased region" description="Polar residues" evidence="1">
    <location>
        <begin position="73"/>
        <end position="111"/>
    </location>
</feature>
<dbReference type="RefSeq" id="WP_240983420.1">
    <property type="nucleotide sequence ID" value="NZ_CDGJ01000019.1"/>
</dbReference>
<evidence type="ECO:0000313" key="3">
    <source>
        <dbReference type="EMBL" id="CEJ06192.1"/>
    </source>
</evidence>
<dbReference type="Proteomes" id="UP000836597">
    <property type="component" value="Chromosome"/>
</dbReference>
<organism evidence="2">
    <name type="scientific">Acididesulfobacillus acetoxydans</name>
    <dbReference type="NCBI Taxonomy" id="1561005"/>
    <lineage>
        <taxon>Bacteria</taxon>
        <taxon>Bacillati</taxon>
        <taxon>Bacillota</taxon>
        <taxon>Clostridia</taxon>
        <taxon>Eubacteriales</taxon>
        <taxon>Peptococcaceae</taxon>
        <taxon>Acididesulfobacillus</taxon>
    </lineage>
</organism>
<evidence type="ECO:0000313" key="2">
    <source>
        <dbReference type="EMBL" id="CAA7599640.1"/>
    </source>
</evidence>
<dbReference type="AlphaFoldDB" id="A0A8S0X2Z7"/>
<dbReference type="KEGG" id="aacx:DEACI_0266"/>
<reference evidence="2" key="2">
    <citation type="submission" date="2020-01" db="EMBL/GenBank/DDBJ databases">
        <authorList>
            <person name="Hornung B."/>
        </authorList>
    </citation>
    <scope>NUCLEOTIDE SEQUENCE</scope>
    <source>
        <strain evidence="2">PacBioINE</strain>
    </source>
</reference>